<comment type="caution">
    <text evidence="1">The sequence shown here is derived from an EMBL/GenBank/DDBJ whole genome shotgun (WGS) entry which is preliminary data.</text>
</comment>
<organism evidence="1 2">
    <name type="scientific">Litoreibacter halocynthiae</name>
    <dbReference type="NCBI Taxonomy" id="1242689"/>
    <lineage>
        <taxon>Bacteria</taxon>
        <taxon>Pseudomonadati</taxon>
        <taxon>Pseudomonadota</taxon>
        <taxon>Alphaproteobacteria</taxon>
        <taxon>Rhodobacterales</taxon>
        <taxon>Roseobacteraceae</taxon>
        <taxon>Litoreibacter</taxon>
    </lineage>
</organism>
<dbReference type="AlphaFoldDB" id="A0A4V3EWS0"/>
<proteinExistence type="predicted"/>
<dbReference type="OrthoDB" id="7871208at2"/>
<evidence type="ECO:0000313" key="1">
    <source>
        <dbReference type="EMBL" id="TDT78015.1"/>
    </source>
</evidence>
<accession>A0A4V3EWS0</accession>
<protein>
    <submittedName>
        <fullName evidence="1">Uncharacterized protein</fullName>
    </submittedName>
</protein>
<keyword evidence="2" id="KW-1185">Reference proteome</keyword>
<name>A0A4V3EWS0_9RHOB</name>
<dbReference type="EMBL" id="SOBH01000001">
    <property type="protein sequence ID" value="TDT78015.1"/>
    <property type="molecule type" value="Genomic_DNA"/>
</dbReference>
<dbReference type="RefSeq" id="WP_134013601.1">
    <property type="nucleotide sequence ID" value="NZ_SOBH01000001.1"/>
</dbReference>
<dbReference type="Proteomes" id="UP000294563">
    <property type="component" value="Unassembled WGS sequence"/>
</dbReference>
<sequence>MNTFETITSNAKLFFGLGALPQIRIAVPALSRTTAIDNMPDAQDQLARDELVQLFHSDLTAMKSLKPAKARKTKAPKNVICLRSSRIAALEGLRRAA</sequence>
<reference evidence="1 2" key="1">
    <citation type="submission" date="2019-03" db="EMBL/GenBank/DDBJ databases">
        <title>Genomic Encyclopedia of Archaeal and Bacterial Type Strains, Phase II (KMG-II): from individual species to whole genera.</title>
        <authorList>
            <person name="Goeker M."/>
        </authorList>
    </citation>
    <scope>NUCLEOTIDE SEQUENCE [LARGE SCALE GENOMIC DNA]</scope>
    <source>
        <strain evidence="1 2">DSM 29467</strain>
    </source>
</reference>
<evidence type="ECO:0000313" key="2">
    <source>
        <dbReference type="Proteomes" id="UP000294563"/>
    </source>
</evidence>
<gene>
    <name evidence="1" type="ORF">BDE40_1319</name>
</gene>